<dbReference type="RefSeq" id="WP_253673802.1">
    <property type="nucleotide sequence ID" value="NZ_JAMTCP010000055.1"/>
</dbReference>
<keyword evidence="2" id="KW-1185">Reference proteome</keyword>
<dbReference type="EMBL" id="JAMTCP010000055">
    <property type="protein sequence ID" value="MCP2262050.1"/>
    <property type="molecule type" value="Genomic_DNA"/>
</dbReference>
<sequence>MANPSSDDFQQAASMLSGIRRQQADLDAAVTSGGFRVTPEAATNAAKACRDHKDRLNEALEDAQNLQRTSGFGECRIGEQLADKFAKKADGGPTSLIPLLRKAQDILENMARTFEAAGRAYHQADDDNRRAFSRGDE</sequence>
<name>A0ABT1I2M9_STRSD</name>
<dbReference type="Gene3D" id="1.10.287.1060">
    <property type="entry name" value="ESAT-6-like"/>
    <property type="match status" value="1"/>
</dbReference>
<proteinExistence type="predicted"/>
<comment type="caution">
    <text evidence="1">The sequence shown here is derived from an EMBL/GenBank/DDBJ whole genome shotgun (WGS) entry which is preliminary data.</text>
</comment>
<evidence type="ECO:0000313" key="2">
    <source>
        <dbReference type="Proteomes" id="UP001205311"/>
    </source>
</evidence>
<reference evidence="1 2" key="1">
    <citation type="submission" date="2022-06" db="EMBL/GenBank/DDBJ databases">
        <title>Genomic Encyclopedia of Archaeal and Bacterial Type Strains, Phase II (KMG-II): from individual species to whole genera.</title>
        <authorList>
            <person name="Goeker M."/>
        </authorList>
    </citation>
    <scope>NUCLEOTIDE SEQUENCE [LARGE SCALE GENOMIC DNA]</scope>
    <source>
        <strain evidence="1 2">DSM 40477</strain>
    </source>
</reference>
<organism evidence="1 2">
    <name type="scientific">Streptoalloteichus tenebrarius (strain ATCC 17920 / DSM 40477 / JCM 4838 / CBS 697.72 / NBRC 16177 / NCIMB 11028 / NRRL B-12390 / A12253. 1 / ISP 5477)</name>
    <name type="common">Streptomyces tenebrarius</name>
    <dbReference type="NCBI Taxonomy" id="1933"/>
    <lineage>
        <taxon>Bacteria</taxon>
        <taxon>Bacillati</taxon>
        <taxon>Actinomycetota</taxon>
        <taxon>Actinomycetes</taxon>
        <taxon>Pseudonocardiales</taxon>
        <taxon>Pseudonocardiaceae</taxon>
        <taxon>Streptoalloteichus</taxon>
    </lineage>
</organism>
<accession>A0ABT1I2M9</accession>
<protein>
    <submittedName>
        <fullName evidence="1">Uncharacterized protein</fullName>
    </submittedName>
</protein>
<gene>
    <name evidence="1" type="ORF">LX15_005782</name>
</gene>
<evidence type="ECO:0000313" key="1">
    <source>
        <dbReference type="EMBL" id="MCP2262050.1"/>
    </source>
</evidence>
<dbReference type="Proteomes" id="UP001205311">
    <property type="component" value="Unassembled WGS sequence"/>
</dbReference>